<reference evidence="7 8" key="2">
    <citation type="submission" date="2019-04" db="EMBL/GenBank/DDBJ databases">
        <title>The genome sequence of big-headed turtle.</title>
        <authorList>
            <person name="Gong S."/>
        </authorList>
    </citation>
    <scope>NUCLEOTIDE SEQUENCE [LARGE SCALE GENOMIC DNA]</scope>
    <source>
        <strain evidence="7">DO16091913</strain>
        <tissue evidence="7">Muscle</tissue>
    </source>
</reference>
<keyword evidence="3 6" id="KW-1133">Transmembrane helix</keyword>
<evidence type="ECO:0000313" key="7">
    <source>
        <dbReference type="EMBL" id="TFK05843.1"/>
    </source>
</evidence>
<keyword evidence="8" id="KW-1185">Reference proteome</keyword>
<proteinExistence type="predicted"/>
<dbReference type="InterPro" id="IPR039951">
    <property type="entry name" value="TMEM114/TMEM235"/>
</dbReference>
<name>A0A4D9EE56_9SAUR</name>
<evidence type="ECO:0000256" key="1">
    <source>
        <dbReference type="ARBA" id="ARBA00004141"/>
    </source>
</evidence>
<dbReference type="EMBL" id="QXTE01000107">
    <property type="protein sequence ID" value="TFK05843.1"/>
    <property type="molecule type" value="Genomic_DNA"/>
</dbReference>
<dbReference type="Pfam" id="PF13903">
    <property type="entry name" value="Claudin_2"/>
    <property type="match status" value="1"/>
</dbReference>
<feature type="transmembrane region" description="Helical" evidence="6">
    <location>
        <begin position="131"/>
        <end position="155"/>
    </location>
</feature>
<reference evidence="7 8" key="1">
    <citation type="submission" date="2019-04" db="EMBL/GenBank/DDBJ databases">
        <title>Draft genome of the big-headed turtle Platysternon megacephalum.</title>
        <authorList>
            <person name="Gong S."/>
        </authorList>
    </citation>
    <scope>NUCLEOTIDE SEQUENCE [LARGE SCALE GENOMIC DNA]</scope>
    <source>
        <strain evidence="7">DO16091913</strain>
        <tissue evidence="7">Muscle</tissue>
    </source>
</reference>
<gene>
    <name evidence="7" type="ORF">DR999_PMT11475</name>
</gene>
<evidence type="ECO:0000313" key="8">
    <source>
        <dbReference type="Proteomes" id="UP000297703"/>
    </source>
</evidence>
<sequence length="212" mass="23126">MGMGRGAVPAFHLCLGAALSGILSFGLLAVAIGSDYWYLVRVEPARDPEPLSSHSGLWRVCEGRNVCIPLIDPFGSETQEVPASLQHLICMHRAFVVMLPLSLILLVFGWICGVVSSLAQSCQLLFFTGCYFLLGGLLTLTGISVYISYSGAAFAETLRMYNQQHFDHVRVRFGWSMALAWLSFSSEVLAGSLLLLAARLLRLQQATRSVAI</sequence>
<dbReference type="AlphaFoldDB" id="A0A4D9EE56"/>
<dbReference type="PANTHER" id="PTHR20516:SF1">
    <property type="entry name" value="TRANSMEMBRANE PROTEIN 235"/>
    <property type="match status" value="1"/>
</dbReference>
<feature type="transmembrane region" description="Helical" evidence="6">
    <location>
        <begin position="175"/>
        <end position="198"/>
    </location>
</feature>
<dbReference type="Gene3D" id="1.20.140.150">
    <property type="match status" value="1"/>
</dbReference>
<keyword evidence="5" id="KW-0325">Glycoprotein</keyword>
<organism evidence="7 8">
    <name type="scientific">Platysternon megacephalum</name>
    <name type="common">big-headed turtle</name>
    <dbReference type="NCBI Taxonomy" id="55544"/>
    <lineage>
        <taxon>Eukaryota</taxon>
        <taxon>Metazoa</taxon>
        <taxon>Chordata</taxon>
        <taxon>Craniata</taxon>
        <taxon>Vertebrata</taxon>
        <taxon>Euteleostomi</taxon>
        <taxon>Archelosauria</taxon>
        <taxon>Testudinata</taxon>
        <taxon>Testudines</taxon>
        <taxon>Cryptodira</taxon>
        <taxon>Durocryptodira</taxon>
        <taxon>Testudinoidea</taxon>
        <taxon>Platysternidae</taxon>
        <taxon>Platysternon</taxon>
    </lineage>
</organism>
<dbReference type="PRINTS" id="PR01077">
    <property type="entry name" value="CLAUDIN"/>
</dbReference>
<evidence type="ECO:0000256" key="6">
    <source>
        <dbReference type="SAM" id="Phobius"/>
    </source>
</evidence>
<dbReference type="InterPro" id="IPR004031">
    <property type="entry name" value="PMP22/EMP/MP20/Claudin"/>
</dbReference>
<dbReference type="FunFam" id="1.20.140.150:FF:000021">
    <property type="entry name" value="Transmembrane protein 114"/>
    <property type="match status" value="1"/>
</dbReference>
<comment type="caution">
    <text evidence="7">The sequence shown here is derived from an EMBL/GenBank/DDBJ whole genome shotgun (WGS) entry which is preliminary data.</text>
</comment>
<dbReference type="PANTHER" id="PTHR20516">
    <property type="entry name" value="TRANSMEMBRANE PROTEIN 114/235 FAMILY MEMBER"/>
    <property type="match status" value="1"/>
</dbReference>
<comment type="subcellular location">
    <subcellularLocation>
        <location evidence="1">Membrane</location>
        <topology evidence="1">Multi-pass membrane protein</topology>
    </subcellularLocation>
</comment>
<evidence type="ECO:0000256" key="3">
    <source>
        <dbReference type="ARBA" id="ARBA00022989"/>
    </source>
</evidence>
<feature type="transmembrane region" description="Helical" evidence="6">
    <location>
        <begin position="94"/>
        <end position="119"/>
    </location>
</feature>
<accession>A0A4D9EE56</accession>
<evidence type="ECO:0000256" key="5">
    <source>
        <dbReference type="ARBA" id="ARBA00023180"/>
    </source>
</evidence>
<dbReference type="GO" id="GO:0016324">
    <property type="term" value="C:apical plasma membrane"/>
    <property type="evidence" value="ECO:0007669"/>
    <property type="project" value="UniProtKB-ARBA"/>
</dbReference>
<dbReference type="Proteomes" id="UP000297703">
    <property type="component" value="Unassembled WGS sequence"/>
</dbReference>
<evidence type="ECO:0000256" key="4">
    <source>
        <dbReference type="ARBA" id="ARBA00023136"/>
    </source>
</evidence>
<keyword evidence="2 6" id="KW-0812">Transmembrane</keyword>
<evidence type="ECO:0000256" key="2">
    <source>
        <dbReference type="ARBA" id="ARBA00022692"/>
    </source>
</evidence>
<protein>
    <submittedName>
        <fullName evidence="7">Hematopoietic prostaglandin D synthase</fullName>
    </submittedName>
</protein>
<keyword evidence="4 6" id="KW-0472">Membrane</keyword>
<dbReference type="OrthoDB" id="9626630at2759"/>